<dbReference type="InterPro" id="IPR004839">
    <property type="entry name" value="Aminotransferase_I/II_large"/>
</dbReference>
<dbReference type="Gene3D" id="3.90.1150.10">
    <property type="entry name" value="Aspartate Aminotransferase, domain 1"/>
    <property type="match status" value="1"/>
</dbReference>
<evidence type="ECO:0000256" key="3">
    <source>
        <dbReference type="ARBA" id="ARBA00022898"/>
    </source>
</evidence>
<dbReference type="Gene3D" id="3.40.640.10">
    <property type="entry name" value="Type I PLP-dependent aspartate aminotransferase-like (Major domain)"/>
    <property type="match status" value="1"/>
</dbReference>
<dbReference type="AlphaFoldDB" id="A0A0R1F4B6"/>
<dbReference type="EC" id="4.4.1.13" evidence="2"/>
<dbReference type="EMBL" id="AZCN01000029">
    <property type="protein sequence ID" value="KRK16712.1"/>
    <property type="molecule type" value="Genomic_DNA"/>
</dbReference>
<dbReference type="InterPro" id="IPR015422">
    <property type="entry name" value="PyrdxlP-dep_Trfase_small"/>
</dbReference>
<accession>A0A0R1F4B6</accession>
<dbReference type="Proteomes" id="UP000051181">
    <property type="component" value="Unassembled WGS sequence"/>
</dbReference>
<comment type="caution">
    <text evidence="7">The sequence shown here is derived from an EMBL/GenBank/DDBJ whole genome shotgun (WGS) entry which is preliminary data.</text>
</comment>
<evidence type="ECO:0000256" key="4">
    <source>
        <dbReference type="ARBA" id="ARBA00023239"/>
    </source>
</evidence>
<dbReference type="InterPro" id="IPR015421">
    <property type="entry name" value="PyrdxlP-dep_Trfase_major"/>
</dbReference>
<organism evidence="7 8">
    <name type="scientific">Loigolactobacillus coryniformis subsp. coryniformis KCTC 3167 = DSM 20001</name>
    <dbReference type="NCBI Taxonomy" id="913848"/>
    <lineage>
        <taxon>Bacteria</taxon>
        <taxon>Bacillati</taxon>
        <taxon>Bacillota</taxon>
        <taxon>Bacilli</taxon>
        <taxon>Lactobacillales</taxon>
        <taxon>Lactobacillaceae</taxon>
        <taxon>Loigolactobacillus</taxon>
    </lineage>
</organism>
<dbReference type="Pfam" id="PF00155">
    <property type="entry name" value="Aminotran_1_2"/>
    <property type="match status" value="1"/>
</dbReference>
<dbReference type="PATRIC" id="fig|913848.6.peg.1150"/>
<comment type="cofactor">
    <cofactor evidence="1">
        <name>pyridoxal 5'-phosphate</name>
        <dbReference type="ChEBI" id="CHEBI:597326"/>
    </cofactor>
</comment>
<dbReference type="eggNOG" id="COG1168">
    <property type="taxonomic scope" value="Bacteria"/>
</dbReference>
<keyword evidence="4" id="KW-0456">Lyase</keyword>
<evidence type="ECO:0000256" key="5">
    <source>
        <dbReference type="ARBA" id="ARBA00037974"/>
    </source>
</evidence>
<evidence type="ECO:0000256" key="2">
    <source>
        <dbReference type="ARBA" id="ARBA00012224"/>
    </source>
</evidence>
<reference evidence="7 8" key="1">
    <citation type="journal article" date="2015" name="Genome Announc.">
        <title>Expanding the biotechnology potential of lactobacilli through comparative genomics of 213 strains and associated genera.</title>
        <authorList>
            <person name="Sun Z."/>
            <person name="Harris H.M."/>
            <person name="McCann A."/>
            <person name="Guo C."/>
            <person name="Argimon S."/>
            <person name="Zhang W."/>
            <person name="Yang X."/>
            <person name="Jeffery I.B."/>
            <person name="Cooney J.C."/>
            <person name="Kagawa T.F."/>
            <person name="Liu W."/>
            <person name="Song Y."/>
            <person name="Salvetti E."/>
            <person name="Wrobel A."/>
            <person name="Rasinkangas P."/>
            <person name="Parkhill J."/>
            <person name="Rea M.C."/>
            <person name="O'Sullivan O."/>
            <person name="Ritari J."/>
            <person name="Douillard F.P."/>
            <person name="Paul Ross R."/>
            <person name="Yang R."/>
            <person name="Briner A.E."/>
            <person name="Felis G.E."/>
            <person name="de Vos W.M."/>
            <person name="Barrangou R."/>
            <person name="Klaenhammer T.R."/>
            <person name="Caufield P.W."/>
            <person name="Cui Y."/>
            <person name="Zhang H."/>
            <person name="O'Toole P.W."/>
        </authorList>
    </citation>
    <scope>NUCLEOTIDE SEQUENCE [LARGE SCALE GENOMIC DNA]</scope>
    <source>
        <strain evidence="7 8">DSM 20001</strain>
    </source>
</reference>
<dbReference type="PANTHER" id="PTHR43525:SF1">
    <property type="entry name" value="PROTEIN MALY"/>
    <property type="match status" value="1"/>
</dbReference>
<keyword evidence="3" id="KW-0663">Pyridoxal phosphate</keyword>
<dbReference type="InterPro" id="IPR027619">
    <property type="entry name" value="C-S_lyase_PatB-like"/>
</dbReference>
<dbReference type="InterPro" id="IPR051798">
    <property type="entry name" value="Class-II_PLP-Dep_Aminotrans"/>
</dbReference>
<gene>
    <name evidence="7" type="ORF">FD22_GL001116</name>
</gene>
<dbReference type="InterPro" id="IPR015424">
    <property type="entry name" value="PyrdxlP-dep_Trfase"/>
</dbReference>
<keyword evidence="7" id="KW-0808">Transferase</keyword>
<feature type="domain" description="Aminotransferase class I/classII large" evidence="6">
    <location>
        <begin position="50"/>
        <end position="391"/>
    </location>
</feature>
<proteinExistence type="inferred from homology"/>
<dbReference type="GO" id="GO:0008483">
    <property type="term" value="F:transaminase activity"/>
    <property type="evidence" value="ECO:0007669"/>
    <property type="project" value="UniProtKB-KW"/>
</dbReference>
<dbReference type="GO" id="GO:0030170">
    <property type="term" value="F:pyridoxal phosphate binding"/>
    <property type="evidence" value="ECO:0007669"/>
    <property type="project" value="InterPro"/>
</dbReference>
<name>A0A0R1F4B6_9LACO</name>
<dbReference type="NCBIfam" id="TIGR04350">
    <property type="entry name" value="C_S_lyase_PatB"/>
    <property type="match status" value="1"/>
</dbReference>
<evidence type="ECO:0000313" key="7">
    <source>
        <dbReference type="EMBL" id="KRK16712.1"/>
    </source>
</evidence>
<evidence type="ECO:0000313" key="8">
    <source>
        <dbReference type="Proteomes" id="UP000051181"/>
    </source>
</evidence>
<dbReference type="CDD" id="cd00609">
    <property type="entry name" value="AAT_like"/>
    <property type="match status" value="1"/>
</dbReference>
<sequence length="410" mass="46494">MVVVMELSTTEFIEKYAVKRTGTNSLKWDALDQRYGDPDLIAMWVADMEFKVPEAVTTALTERVNHGVYGYSYTPDSYYEAYFAWQEKRHNIKLEKDWLRFDTGVVNSIYGLVNTFTKPQDAVLILTPVYYPFHNAVLDNHRQLVTSELVNDDGHYTIDFKDIEAKIVANKVKLLIQCSPHNPVGRVWTEAELKQLLAICQRHHVLVISDEIHQDIIIGKKPFVSALNVAHGRYRNNLIVVTAPSKTFNLAAMLNSHVIIPSDELRQRYDTFHKQINQTEVSVLGQVAAEAAYRAGGEWLDQLLNVVRSNYEYLRTELAAKVPAIKVADLEGTYLAWLDLRAVVPADLTKEFIQDECHLAVDFGQWFSKNDAGFVRLNLATEPKYVHAAVANIINSLAKINETRAISAAE</sequence>
<keyword evidence="7" id="KW-0032">Aminotransferase</keyword>
<dbReference type="SUPFAM" id="SSF53383">
    <property type="entry name" value="PLP-dependent transferases"/>
    <property type="match status" value="1"/>
</dbReference>
<comment type="similarity">
    <text evidence="5">Belongs to the class-II pyridoxal-phosphate-dependent aminotransferase family. MalY/PatB cystathionine beta-lyase subfamily.</text>
</comment>
<protein>
    <recommendedName>
        <fullName evidence="2">cysteine-S-conjugate beta-lyase</fullName>
        <ecNumber evidence="2">4.4.1.13</ecNumber>
    </recommendedName>
</protein>
<evidence type="ECO:0000256" key="1">
    <source>
        <dbReference type="ARBA" id="ARBA00001933"/>
    </source>
</evidence>
<dbReference type="GO" id="GO:0047804">
    <property type="term" value="F:cysteine-S-conjugate beta-lyase activity"/>
    <property type="evidence" value="ECO:0007669"/>
    <property type="project" value="UniProtKB-EC"/>
</dbReference>
<evidence type="ECO:0000259" key="6">
    <source>
        <dbReference type="Pfam" id="PF00155"/>
    </source>
</evidence>
<dbReference type="PANTHER" id="PTHR43525">
    <property type="entry name" value="PROTEIN MALY"/>
    <property type="match status" value="1"/>
</dbReference>